<dbReference type="EMBL" id="BSXT01003796">
    <property type="protein sequence ID" value="GMF55669.1"/>
    <property type="molecule type" value="Genomic_DNA"/>
</dbReference>
<proteinExistence type="predicted"/>
<dbReference type="InterPro" id="IPR043128">
    <property type="entry name" value="Rev_trsase/Diguanyl_cyclase"/>
</dbReference>
<name>A0A9W6Y7Q6_9STRA</name>
<dbReference type="Gene3D" id="3.30.70.270">
    <property type="match status" value="1"/>
</dbReference>
<dbReference type="InterPro" id="IPR043502">
    <property type="entry name" value="DNA/RNA_pol_sf"/>
</dbReference>
<dbReference type="PANTHER" id="PTHR34072:SF56">
    <property type="entry name" value="REVERSE TRANSCRIPTASE_RETROTRANSPOSON-DERIVED PROTEIN RNASE H-LIKE DOMAIN-CONTAINING PROTEIN"/>
    <property type="match status" value="1"/>
</dbReference>
<dbReference type="OrthoDB" id="415724at2759"/>
<keyword evidence="3" id="KW-1185">Reference proteome</keyword>
<comment type="caution">
    <text evidence="2">The sequence shown here is derived from an EMBL/GenBank/DDBJ whole genome shotgun (WGS) entry which is preliminary data.</text>
</comment>
<sequence>MARPLSNLLKKGTEWRWNAEHQHASEAIKNSLLHAPILALPDPDCSFSVVCDASDFAIGCTLLQADAEGRSRVIAFESRQLKAAEKNYPVHDMEILAMKYALVKFRVHLLGSKPFMIYTDHASPTHCDSVASSLTTDGPMAVLLC</sequence>
<protein>
    <submittedName>
        <fullName evidence="2">Unnamed protein product</fullName>
    </submittedName>
</protein>
<evidence type="ECO:0000259" key="1">
    <source>
        <dbReference type="Pfam" id="PF17919"/>
    </source>
</evidence>
<dbReference type="PANTHER" id="PTHR34072">
    <property type="entry name" value="ENZYMATIC POLYPROTEIN-RELATED"/>
    <property type="match status" value="1"/>
</dbReference>
<organism evidence="2 3">
    <name type="scientific">Phytophthora fragariaefolia</name>
    <dbReference type="NCBI Taxonomy" id="1490495"/>
    <lineage>
        <taxon>Eukaryota</taxon>
        <taxon>Sar</taxon>
        <taxon>Stramenopiles</taxon>
        <taxon>Oomycota</taxon>
        <taxon>Peronosporomycetes</taxon>
        <taxon>Peronosporales</taxon>
        <taxon>Peronosporaceae</taxon>
        <taxon>Phytophthora</taxon>
    </lineage>
</organism>
<dbReference type="Pfam" id="PF17919">
    <property type="entry name" value="RT_RNaseH_2"/>
    <property type="match status" value="1"/>
</dbReference>
<dbReference type="CDD" id="cd09274">
    <property type="entry name" value="RNase_HI_RT_Ty3"/>
    <property type="match status" value="1"/>
</dbReference>
<feature type="domain" description="Reverse transcriptase/retrotransposon-derived protein RNase H-like" evidence="1">
    <location>
        <begin position="17"/>
        <end position="116"/>
    </location>
</feature>
<dbReference type="InterPro" id="IPR041577">
    <property type="entry name" value="RT_RNaseH_2"/>
</dbReference>
<reference evidence="2" key="1">
    <citation type="submission" date="2023-04" db="EMBL/GenBank/DDBJ databases">
        <title>Phytophthora fragariaefolia NBRC 109709.</title>
        <authorList>
            <person name="Ichikawa N."/>
            <person name="Sato H."/>
            <person name="Tonouchi N."/>
        </authorList>
    </citation>
    <scope>NUCLEOTIDE SEQUENCE</scope>
    <source>
        <strain evidence="2">NBRC 109709</strain>
    </source>
</reference>
<gene>
    <name evidence="2" type="ORF">Pfra01_002348100</name>
</gene>
<accession>A0A9W6Y7Q6</accession>
<dbReference type="AlphaFoldDB" id="A0A9W6Y7Q6"/>
<dbReference type="Proteomes" id="UP001165121">
    <property type="component" value="Unassembled WGS sequence"/>
</dbReference>
<dbReference type="SUPFAM" id="SSF56672">
    <property type="entry name" value="DNA/RNA polymerases"/>
    <property type="match status" value="1"/>
</dbReference>
<evidence type="ECO:0000313" key="3">
    <source>
        <dbReference type="Proteomes" id="UP001165121"/>
    </source>
</evidence>
<evidence type="ECO:0000313" key="2">
    <source>
        <dbReference type="EMBL" id="GMF55669.1"/>
    </source>
</evidence>